<comment type="similarity">
    <text evidence="2 8">Belongs to the diaminopimelate epimerase family.</text>
</comment>
<comment type="caution">
    <text evidence="10">The sequence shown here is derived from an EMBL/GenBank/DDBJ whole genome shotgun (WGS) entry which is preliminary data.</text>
</comment>
<dbReference type="RefSeq" id="WP_115571653.1">
    <property type="nucleotide sequence ID" value="NZ_NXLT01000011.1"/>
</dbReference>
<dbReference type="GO" id="GO:0005829">
    <property type="term" value="C:cytosol"/>
    <property type="evidence" value="ECO:0007669"/>
    <property type="project" value="TreeGrafter"/>
</dbReference>
<dbReference type="NCBIfam" id="TIGR00652">
    <property type="entry name" value="DapF"/>
    <property type="match status" value="1"/>
</dbReference>
<keyword evidence="5 8" id="KW-0457">Lysine biosynthesis</keyword>
<evidence type="ECO:0000313" key="10">
    <source>
        <dbReference type="EMBL" id="RDU65852.1"/>
    </source>
</evidence>
<evidence type="ECO:0000256" key="7">
    <source>
        <dbReference type="ARBA" id="ARBA00051712"/>
    </source>
</evidence>
<dbReference type="SUPFAM" id="SSF54506">
    <property type="entry name" value="Diaminopimelate epimerase-like"/>
    <property type="match status" value="2"/>
</dbReference>
<dbReference type="PANTHER" id="PTHR31689">
    <property type="entry name" value="DIAMINOPIMELATE EPIMERASE, CHLOROPLASTIC"/>
    <property type="match status" value="1"/>
</dbReference>
<dbReference type="PROSITE" id="PS01326">
    <property type="entry name" value="DAP_EPIMERASE"/>
    <property type="match status" value="1"/>
</dbReference>
<feature type="binding site" evidence="8">
    <location>
        <position position="11"/>
    </location>
    <ligand>
        <name>substrate</name>
    </ligand>
</feature>
<evidence type="ECO:0000256" key="1">
    <source>
        <dbReference type="ARBA" id="ARBA00005196"/>
    </source>
</evidence>
<dbReference type="InterPro" id="IPR018510">
    <property type="entry name" value="DAP_epimerase_AS"/>
</dbReference>
<keyword evidence="6 8" id="KW-0413">Isomerase</keyword>
<feature type="site" description="Could be important to modulate the pK values of the two catalytic cysteine residues" evidence="8">
    <location>
        <position position="198"/>
    </location>
</feature>
<protein>
    <recommendedName>
        <fullName evidence="3 8">Diaminopimelate epimerase</fullName>
        <shortName evidence="8">DAP epimerase</shortName>
        <ecNumber evidence="3 8">5.1.1.7</ecNumber>
    </recommendedName>
    <alternativeName>
        <fullName evidence="8">PLP-independent amino acid racemase</fullName>
    </alternativeName>
</protein>
<dbReference type="EC" id="5.1.1.7" evidence="3 8"/>
<organism evidence="10 11">
    <name type="scientific">Helicobacter equorum</name>
    <dbReference type="NCBI Taxonomy" id="361872"/>
    <lineage>
        <taxon>Bacteria</taxon>
        <taxon>Pseudomonadati</taxon>
        <taxon>Campylobacterota</taxon>
        <taxon>Epsilonproteobacteria</taxon>
        <taxon>Campylobacterales</taxon>
        <taxon>Helicobacteraceae</taxon>
        <taxon>Helicobacter</taxon>
    </lineage>
</organism>
<dbReference type="PANTHER" id="PTHR31689:SF0">
    <property type="entry name" value="DIAMINOPIMELATE EPIMERASE"/>
    <property type="match status" value="1"/>
</dbReference>
<feature type="binding site" evidence="8">
    <location>
        <begin position="75"/>
        <end position="76"/>
    </location>
    <ligand>
        <name>substrate</name>
    </ligand>
</feature>
<evidence type="ECO:0000256" key="2">
    <source>
        <dbReference type="ARBA" id="ARBA00010219"/>
    </source>
</evidence>
<comment type="pathway">
    <text evidence="1 8">Amino-acid biosynthesis; L-lysine biosynthesis via DAP pathway; DL-2,6-diaminopimelate from LL-2,6-diaminopimelate: step 1/1.</text>
</comment>
<comment type="subcellular location">
    <subcellularLocation>
        <location evidence="8">Cytoplasm</location>
    </subcellularLocation>
</comment>
<feature type="active site" evidence="9">
    <location>
        <position position="74"/>
    </location>
</feature>
<comment type="function">
    <text evidence="8">Catalyzes the stereoinversion of LL-2,6-diaminopimelate (L,L-DAP) to meso-diaminopimelate (meso-DAP), a precursor of L-lysine and an essential component of the bacterial peptidoglycan.</text>
</comment>
<accession>A0A3D8IKS7</accession>
<keyword evidence="8" id="KW-0963">Cytoplasm</keyword>
<evidence type="ECO:0000256" key="8">
    <source>
        <dbReference type="HAMAP-Rule" id="MF_00197"/>
    </source>
</evidence>
<dbReference type="Gene3D" id="3.10.310.10">
    <property type="entry name" value="Diaminopimelate Epimerase, Chain A, domain 1"/>
    <property type="match status" value="2"/>
</dbReference>
<comment type="catalytic activity">
    <reaction evidence="7 8">
        <text>(2S,6S)-2,6-diaminopimelate = meso-2,6-diaminopimelate</text>
        <dbReference type="Rhea" id="RHEA:15393"/>
        <dbReference type="ChEBI" id="CHEBI:57609"/>
        <dbReference type="ChEBI" id="CHEBI:57791"/>
        <dbReference type="EC" id="5.1.1.7"/>
    </reaction>
</comment>
<sequence length="265" mass="29394">MRLVKYCANGNDFLLYNAFADTPKADYRQYAQKWCARHSGIGADGFVVLTPSQKEHIAYEWIFLNADGSIAEMCGNASRCVGSFAYVEGIAPKEHTFLSLAGEIGIVVDSQNPLLVESMLGEYAFIQQVQESSLWGEKWYLLDTGVPHLVCLTDTQSHIPESNSPHNAFLRGLRQKYNANVNIAYIQDRKHIVYATYERGVEDITLACGTGAAAVMALAYRFGLVDSQTTITPPSKELLEVRIDSRNVVYLKGAVQRIAVCEVEV</sequence>
<feature type="binding site" evidence="8">
    <location>
        <begin position="209"/>
        <end position="210"/>
    </location>
    <ligand>
        <name>substrate</name>
    </ligand>
</feature>
<evidence type="ECO:0000256" key="5">
    <source>
        <dbReference type="ARBA" id="ARBA00023154"/>
    </source>
</evidence>
<keyword evidence="11" id="KW-1185">Reference proteome</keyword>
<comment type="subunit">
    <text evidence="8">Homodimer.</text>
</comment>
<gene>
    <name evidence="8" type="primary">dapF</name>
    <name evidence="10" type="ORF">CQA54_08485</name>
</gene>
<dbReference type="EMBL" id="NXLT01000011">
    <property type="protein sequence ID" value="RDU65852.1"/>
    <property type="molecule type" value="Genomic_DNA"/>
</dbReference>
<reference evidence="10 11" key="1">
    <citation type="submission" date="2018-04" db="EMBL/GenBank/DDBJ databases">
        <title>Novel Campyloabacter and Helicobacter Species and Strains.</title>
        <authorList>
            <person name="Mannion A.J."/>
            <person name="Shen Z."/>
            <person name="Fox J.G."/>
        </authorList>
    </citation>
    <scope>NUCLEOTIDE SEQUENCE [LARGE SCALE GENOMIC DNA]</scope>
    <source>
        <strain evidence="10 11">MIT 12-6600</strain>
    </source>
</reference>
<keyword evidence="4 8" id="KW-0028">Amino-acid biosynthesis</keyword>
<evidence type="ECO:0000256" key="4">
    <source>
        <dbReference type="ARBA" id="ARBA00022605"/>
    </source>
</evidence>
<evidence type="ECO:0000256" key="3">
    <source>
        <dbReference type="ARBA" id="ARBA00013080"/>
    </source>
</evidence>
<dbReference type="GO" id="GO:0008837">
    <property type="term" value="F:diaminopimelate epimerase activity"/>
    <property type="evidence" value="ECO:0007669"/>
    <property type="project" value="UniProtKB-UniRule"/>
</dbReference>
<evidence type="ECO:0000256" key="6">
    <source>
        <dbReference type="ARBA" id="ARBA00023235"/>
    </source>
</evidence>
<feature type="active site" description="Proton acceptor" evidence="8">
    <location>
        <position position="208"/>
    </location>
</feature>
<evidence type="ECO:0000256" key="9">
    <source>
        <dbReference type="PROSITE-ProRule" id="PRU10125"/>
    </source>
</evidence>
<dbReference type="HAMAP" id="MF_00197">
    <property type="entry name" value="DAP_epimerase"/>
    <property type="match status" value="1"/>
</dbReference>
<feature type="active site" description="Proton donor" evidence="8">
    <location>
        <position position="74"/>
    </location>
</feature>
<dbReference type="Proteomes" id="UP000256514">
    <property type="component" value="Unassembled WGS sequence"/>
</dbReference>
<dbReference type="UniPathway" id="UPA00034">
    <property type="reaction ID" value="UER00025"/>
</dbReference>
<dbReference type="GO" id="GO:0009089">
    <property type="term" value="P:lysine biosynthetic process via diaminopimelate"/>
    <property type="evidence" value="ECO:0007669"/>
    <property type="project" value="UniProtKB-UniRule"/>
</dbReference>
<dbReference type="AlphaFoldDB" id="A0A3D8IKS7"/>
<proteinExistence type="inferred from homology"/>
<feature type="binding site" evidence="8">
    <location>
        <position position="65"/>
    </location>
    <ligand>
        <name>substrate</name>
    </ligand>
</feature>
<dbReference type="InterPro" id="IPR001653">
    <property type="entry name" value="DAP_epimerase_DapF"/>
</dbReference>
<comment type="caution">
    <text evidence="8">Lacks conserved residue(s) required for the propagation of feature annotation.</text>
</comment>
<dbReference type="OrthoDB" id="9805408at2"/>
<dbReference type="Pfam" id="PF01678">
    <property type="entry name" value="DAP_epimerase"/>
    <property type="match status" value="2"/>
</dbReference>
<name>A0A3D8IKS7_9HELI</name>
<feature type="binding site" evidence="8">
    <location>
        <begin position="198"/>
        <end position="199"/>
    </location>
    <ligand>
        <name>substrate</name>
    </ligand>
</feature>
<feature type="binding site" evidence="8">
    <location>
        <position position="180"/>
    </location>
    <ligand>
        <name>substrate</name>
    </ligand>
</feature>
<evidence type="ECO:0000313" key="11">
    <source>
        <dbReference type="Proteomes" id="UP000256514"/>
    </source>
</evidence>
<feature type="site" description="Could be important to modulate the pK values of the two catalytic cysteine residues" evidence="8">
    <location>
        <position position="148"/>
    </location>
</feature>